<protein>
    <submittedName>
        <fullName evidence="1">Uncharacterized protein</fullName>
    </submittedName>
</protein>
<organism evidence="1">
    <name type="scientific">Arundo donax</name>
    <name type="common">Giant reed</name>
    <name type="synonym">Donax arundinaceus</name>
    <dbReference type="NCBI Taxonomy" id="35708"/>
    <lineage>
        <taxon>Eukaryota</taxon>
        <taxon>Viridiplantae</taxon>
        <taxon>Streptophyta</taxon>
        <taxon>Embryophyta</taxon>
        <taxon>Tracheophyta</taxon>
        <taxon>Spermatophyta</taxon>
        <taxon>Magnoliopsida</taxon>
        <taxon>Liliopsida</taxon>
        <taxon>Poales</taxon>
        <taxon>Poaceae</taxon>
        <taxon>PACMAD clade</taxon>
        <taxon>Arundinoideae</taxon>
        <taxon>Arundineae</taxon>
        <taxon>Arundo</taxon>
    </lineage>
</organism>
<reference evidence="1" key="2">
    <citation type="journal article" date="2015" name="Data Brief">
        <title>Shoot transcriptome of the giant reed, Arundo donax.</title>
        <authorList>
            <person name="Barrero R.A."/>
            <person name="Guerrero F.D."/>
            <person name="Moolhuijzen P."/>
            <person name="Goolsby J.A."/>
            <person name="Tidwell J."/>
            <person name="Bellgard S.E."/>
            <person name="Bellgard M.I."/>
        </authorList>
    </citation>
    <scope>NUCLEOTIDE SEQUENCE</scope>
    <source>
        <tissue evidence="1">Shoot tissue taken approximately 20 cm above the soil surface</tissue>
    </source>
</reference>
<dbReference type="EMBL" id="GBRH01210757">
    <property type="protein sequence ID" value="JAD87138.1"/>
    <property type="molecule type" value="Transcribed_RNA"/>
</dbReference>
<reference evidence="1" key="1">
    <citation type="submission" date="2014-09" db="EMBL/GenBank/DDBJ databases">
        <authorList>
            <person name="Magalhaes I.L.F."/>
            <person name="Oliveira U."/>
            <person name="Santos F.R."/>
            <person name="Vidigal T.H.D.A."/>
            <person name="Brescovit A.D."/>
            <person name="Santos A.J."/>
        </authorList>
    </citation>
    <scope>NUCLEOTIDE SEQUENCE</scope>
    <source>
        <tissue evidence="1">Shoot tissue taken approximately 20 cm above the soil surface</tissue>
    </source>
</reference>
<name>A0A0A9DKF1_ARUDO</name>
<evidence type="ECO:0000313" key="1">
    <source>
        <dbReference type="EMBL" id="JAD87138.1"/>
    </source>
</evidence>
<dbReference type="AlphaFoldDB" id="A0A0A9DKF1"/>
<proteinExistence type="predicted"/>
<sequence>MATRITSVGNLQTSSPILCTTSMANLQISSPILCTTKSVQTMRSLTWEFNSHFHHSPVLHHPLTSNTWIGTRVGCSTTLPSLRRRYGK</sequence>
<accession>A0A0A9DKF1</accession>